<dbReference type="PANTHER" id="PTHR11786">
    <property type="entry name" value="N-HYDROXYARYLAMINE O-ACETYLTRANSFERASE"/>
    <property type="match status" value="1"/>
</dbReference>
<evidence type="ECO:0000313" key="2">
    <source>
        <dbReference type="EMBL" id="MRX22323.1"/>
    </source>
</evidence>
<dbReference type="PANTHER" id="PTHR11786:SF0">
    <property type="entry name" value="ARYLAMINE N-ACETYLTRANSFERASE 4-RELATED"/>
    <property type="match status" value="1"/>
</dbReference>
<gene>
    <name evidence="2" type="ORF">GJR96_10185</name>
</gene>
<dbReference type="InterPro" id="IPR038765">
    <property type="entry name" value="Papain-like_cys_pep_sf"/>
</dbReference>
<accession>A0A6A8GGM8</accession>
<evidence type="ECO:0000256" key="1">
    <source>
        <dbReference type="ARBA" id="ARBA00006547"/>
    </source>
</evidence>
<dbReference type="Pfam" id="PF00797">
    <property type="entry name" value="Acetyltransf_2"/>
    <property type="match status" value="1"/>
</dbReference>
<dbReference type="PRINTS" id="PR01543">
    <property type="entry name" value="ANATRNSFRASE"/>
</dbReference>
<comment type="caution">
    <text evidence="2">The sequence shown here is derived from an EMBL/GenBank/DDBJ whole genome shotgun (WGS) entry which is preliminary data.</text>
</comment>
<dbReference type="Proteomes" id="UP000439022">
    <property type="component" value="Unassembled WGS sequence"/>
</dbReference>
<dbReference type="InterPro" id="IPR001447">
    <property type="entry name" value="Arylamine_N-AcTrfase"/>
</dbReference>
<reference evidence="2 3" key="1">
    <citation type="submission" date="2019-11" db="EMBL/GenBank/DDBJ databases">
        <title>Whole genome sequence of Haloferax sp. MBLA0076.</title>
        <authorList>
            <person name="Seo M.-J."/>
            <person name="Cho E.-S."/>
        </authorList>
    </citation>
    <scope>NUCLEOTIDE SEQUENCE [LARGE SCALE GENOMIC DNA]</scope>
    <source>
        <strain evidence="2 3">MBLA0076</strain>
    </source>
</reference>
<dbReference type="RefSeq" id="WP_151162836.1">
    <property type="nucleotide sequence ID" value="NZ_WKJO01000001.1"/>
</dbReference>
<dbReference type="Gene3D" id="3.30.2140.20">
    <property type="match status" value="1"/>
</dbReference>
<name>A0A6A8GGM8_9EURY</name>
<protein>
    <submittedName>
        <fullName evidence="2">Acetyltransferase</fullName>
    </submittedName>
</protein>
<organism evidence="2 3">
    <name type="scientific">Haloferax litoreum</name>
    <dbReference type="NCBI Taxonomy" id="2666140"/>
    <lineage>
        <taxon>Archaea</taxon>
        <taxon>Methanobacteriati</taxon>
        <taxon>Methanobacteriota</taxon>
        <taxon>Stenosarchaea group</taxon>
        <taxon>Halobacteria</taxon>
        <taxon>Halobacteriales</taxon>
        <taxon>Haloferacaceae</taxon>
        <taxon>Haloferax</taxon>
    </lineage>
</organism>
<evidence type="ECO:0000313" key="3">
    <source>
        <dbReference type="Proteomes" id="UP000439022"/>
    </source>
</evidence>
<comment type="similarity">
    <text evidence="1">Belongs to the arylamine N-acetyltransferase family.</text>
</comment>
<dbReference type="InterPro" id="IPR053710">
    <property type="entry name" value="Arylamine_NAT_domain_sf"/>
</dbReference>
<keyword evidence="3" id="KW-1185">Reference proteome</keyword>
<dbReference type="SUPFAM" id="SSF54001">
    <property type="entry name" value="Cysteine proteinases"/>
    <property type="match status" value="1"/>
</dbReference>
<dbReference type="GO" id="GO:0016407">
    <property type="term" value="F:acetyltransferase activity"/>
    <property type="evidence" value="ECO:0007669"/>
    <property type="project" value="InterPro"/>
</dbReference>
<proteinExistence type="inferred from homology"/>
<sequence length="273" mass="30351">MTDIEFPPQPRSSDEVPLETEIYLARLSASVDDSQSLDVETLAALQANHLLSVPFENVDVVRGTPIELDLQSTYEKVVDRGRGGFCYELNSLFGWLLATLGFETRLVEGRVRDDGGSVGPPFDHMALLVALDQPYLVDVGFGQFTRRPLPLTSEPVTDVSGTYRVLPPDTADHPYAAQRLRDDEWVTAYEFTTASRSVHDFEEMCTYQQTSSDSNFTGGLLATVATPTGRLTLSDETLTVTEHGQKRTTDVESPAHRDALLKSQFWFRSPEDN</sequence>
<keyword evidence="2" id="KW-0808">Transferase</keyword>
<dbReference type="AlphaFoldDB" id="A0A6A8GGM8"/>
<dbReference type="EMBL" id="WKJO01000001">
    <property type="protein sequence ID" value="MRX22323.1"/>
    <property type="molecule type" value="Genomic_DNA"/>
</dbReference>